<dbReference type="EMBL" id="QFPW01000034">
    <property type="protein sequence ID" value="PZQ45932.1"/>
    <property type="molecule type" value="Genomic_DNA"/>
</dbReference>
<organism evidence="1 2">
    <name type="scientific">Rhodovulum sulfidophilum</name>
    <name type="common">Rhodobacter sulfidophilus</name>
    <dbReference type="NCBI Taxonomy" id="35806"/>
    <lineage>
        <taxon>Bacteria</taxon>
        <taxon>Pseudomonadati</taxon>
        <taxon>Pseudomonadota</taxon>
        <taxon>Alphaproteobacteria</taxon>
        <taxon>Rhodobacterales</taxon>
        <taxon>Paracoccaceae</taxon>
        <taxon>Rhodovulum</taxon>
    </lineage>
</organism>
<evidence type="ECO:0000313" key="1">
    <source>
        <dbReference type="EMBL" id="PZQ45932.1"/>
    </source>
</evidence>
<dbReference type="AlphaFoldDB" id="A0A2W5MXJ5"/>
<name>A0A2W5MXJ5_RHOSU</name>
<proteinExistence type="predicted"/>
<gene>
    <name evidence="1" type="ORF">DI556_21590</name>
</gene>
<reference evidence="1 2" key="1">
    <citation type="submission" date="2017-08" db="EMBL/GenBank/DDBJ databases">
        <title>Infants hospitalized years apart are colonized by the same room-sourced microbial strains.</title>
        <authorList>
            <person name="Brooks B."/>
            <person name="Olm M.R."/>
            <person name="Firek B.A."/>
            <person name="Baker R."/>
            <person name="Thomas B.C."/>
            <person name="Morowitz M.J."/>
            <person name="Banfield J.F."/>
        </authorList>
    </citation>
    <scope>NUCLEOTIDE SEQUENCE [LARGE SCALE GENOMIC DNA]</scope>
    <source>
        <strain evidence="1">S2_005_002_R2_34</strain>
    </source>
</reference>
<dbReference type="Pfam" id="PF14384">
    <property type="entry name" value="BrnA_antitoxin"/>
    <property type="match status" value="1"/>
</dbReference>
<dbReference type="Proteomes" id="UP000249185">
    <property type="component" value="Unassembled WGS sequence"/>
</dbReference>
<evidence type="ECO:0000313" key="2">
    <source>
        <dbReference type="Proteomes" id="UP000249185"/>
    </source>
</evidence>
<comment type="caution">
    <text evidence="1">The sequence shown here is derived from an EMBL/GenBank/DDBJ whole genome shotgun (WGS) entry which is preliminary data.</text>
</comment>
<accession>A0A2W5MXJ5</accession>
<protein>
    <submittedName>
        <fullName evidence="1">Cytoplasmic protein</fullName>
    </submittedName>
</protein>
<sequence length="97" mass="11156">MKTETRRLDELPELTEEQRVRLARVAAMSDAEIDTGDIPELTEAQLAEMERGRFWRPVKEQVTTRIDADVLAWLKASGKGYQSRINAILREAMLRGR</sequence>
<dbReference type="InterPro" id="IPR025528">
    <property type="entry name" value="BrnA_antitoxin"/>
</dbReference>